<feature type="non-terminal residue" evidence="2">
    <location>
        <position position="1"/>
    </location>
</feature>
<evidence type="ECO:0000313" key="3">
    <source>
        <dbReference type="Proteomes" id="UP001437256"/>
    </source>
</evidence>
<evidence type="ECO:0000256" key="1">
    <source>
        <dbReference type="SAM" id="MobiDB-lite"/>
    </source>
</evidence>
<dbReference type="EMBL" id="JBBXMP010000029">
    <property type="protein sequence ID" value="KAL0067095.1"/>
    <property type="molecule type" value="Genomic_DNA"/>
</dbReference>
<dbReference type="Proteomes" id="UP001437256">
    <property type="component" value="Unassembled WGS sequence"/>
</dbReference>
<protein>
    <submittedName>
        <fullName evidence="2">Uncharacterized protein</fullName>
    </submittedName>
</protein>
<sequence length="296" mass="31426">APGSTPRHVPTLREDVPCTITPFGSTAERSMHHLGHLGQYYTPPASQLPSKGGHLSTTTDMDALRSRVRHAYPTGCPPSTGSFAGVVHDDVSSPVLSVPHSSYYVPRFSSSTGEYHFLLQSDSSDSGSSSLGSAPHTPPENSSLFPTEISDPLSYSPSSQNACYPLTYAPEPSSNYHVQYPVGQSDPVYYSIGDSPSTDSLSSPSPIHAHYDHIDRSTPESGSLSIQNMKYVPALCDATASSNSIVDLPGVSCYWPKPSYPTTPATPNGMGFETEGSLHAGSLLLEPVNTSCSFIS</sequence>
<feature type="region of interest" description="Disordered" evidence="1">
    <location>
        <begin position="119"/>
        <end position="153"/>
    </location>
</feature>
<accession>A0ABR2ZZF8</accession>
<evidence type="ECO:0000313" key="2">
    <source>
        <dbReference type="EMBL" id="KAL0067095.1"/>
    </source>
</evidence>
<feature type="region of interest" description="Disordered" evidence="1">
    <location>
        <begin position="189"/>
        <end position="210"/>
    </location>
</feature>
<feature type="compositionally biased region" description="Low complexity" evidence="1">
    <location>
        <begin position="121"/>
        <end position="133"/>
    </location>
</feature>
<comment type="caution">
    <text evidence="2">The sequence shown here is derived from an EMBL/GenBank/DDBJ whole genome shotgun (WGS) entry which is preliminary data.</text>
</comment>
<keyword evidence="3" id="KW-1185">Reference proteome</keyword>
<name>A0ABR2ZZF8_9AGAR</name>
<organism evidence="2 3">
    <name type="scientific">Marasmius tenuissimus</name>
    <dbReference type="NCBI Taxonomy" id="585030"/>
    <lineage>
        <taxon>Eukaryota</taxon>
        <taxon>Fungi</taxon>
        <taxon>Dikarya</taxon>
        <taxon>Basidiomycota</taxon>
        <taxon>Agaricomycotina</taxon>
        <taxon>Agaricomycetes</taxon>
        <taxon>Agaricomycetidae</taxon>
        <taxon>Agaricales</taxon>
        <taxon>Marasmiineae</taxon>
        <taxon>Marasmiaceae</taxon>
        <taxon>Marasmius</taxon>
    </lineage>
</organism>
<feature type="compositionally biased region" description="Low complexity" evidence="1">
    <location>
        <begin position="191"/>
        <end position="207"/>
    </location>
</feature>
<reference evidence="2 3" key="1">
    <citation type="submission" date="2024-05" db="EMBL/GenBank/DDBJ databases">
        <title>A draft genome resource for the thread blight pathogen Marasmius tenuissimus strain MS-2.</title>
        <authorList>
            <person name="Yulfo-Soto G.E."/>
            <person name="Baruah I.K."/>
            <person name="Amoako-Attah I."/>
            <person name="Bukari Y."/>
            <person name="Meinhardt L.W."/>
            <person name="Bailey B.A."/>
            <person name="Cohen S.P."/>
        </authorList>
    </citation>
    <scope>NUCLEOTIDE SEQUENCE [LARGE SCALE GENOMIC DNA]</scope>
    <source>
        <strain evidence="2 3">MS-2</strain>
    </source>
</reference>
<gene>
    <name evidence="2" type="ORF">AAF712_005882</name>
</gene>
<proteinExistence type="predicted"/>